<evidence type="ECO:0000256" key="7">
    <source>
        <dbReference type="ARBA" id="ARBA00022777"/>
    </source>
</evidence>
<dbReference type="Gene3D" id="3.30.200.20">
    <property type="entry name" value="Phosphorylase Kinase, domain 1"/>
    <property type="match status" value="1"/>
</dbReference>
<evidence type="ECO:0000256" key="5">
    <source>
        <dbReference type="ARBA" id="ARBA00022737"/>
    </source>
</evidence>
<dbReference type="PROSITE" id="PS00108">
    <property type="entry name" value="PROTEIN_KINASE_ST"/>
    <property type="match status" value="1"/>
</dbReference>
<sequence>MEEPEELTFQFLKEITDGFSEKRKVGEGTFGTVYRGVTKNGEDVAVKILRDSHDPDLDHRQFRNELYNLTKLKHNNIVEVLGYCYELEQIRTEFDGRKVSAEKINRALCFEYLHNGSLQTRLADESCELDWHTRYRIIKGTCEGLKYIHKDLGESLYHLDLKPNNILVDKNMVPKIGDFGLSKIFGDELKRTTQSLLGTPGYQPPEYIERGEISEKFDIFSLGVIIIRIVSGSDDTKHLDMPSDEFIDQIQRNWREKWQETCSSGFFLESCCRQVKTCTQIALDCLENDSQKRPDIVMIIDKLNEIGPHINEPNQKVCETVCGMTMNNEMRLTKEHRVIYDRHQQSNFMISSRSNETGSGNTQEKSLDVVKELIVGREEKKNRMASLIERTPEKIIIFPICGFGGIGKTTFARLLYNDTNFKYYSQVWVYVSPRFDLCKIGNTIISQLSGKWSQANDLQLIKSDLTKLLSGKKIMIVLDDLWENNTIQLVDLKNMLNPGESIKTIVLVTTRSEDIAKKICSNIEPYKIEVLTDEMCWDIIKQKSAFEDRADKEKLMAIGKDIAFKCGGVALAAQTLGSMLQSMKYDQWMTVKDSDIWNETISKDASLPNHVLASLKLSYLSMDDRLKSCFTYCAIFPKGHRIVKYDLIYQWISLGFIKPTLLSTLQLCEKYIMRLLGLTFLQHPMSPTNYRAYGEHDTVLTMHDLVHDLAISLLGDQILDQTKQVNTGGSNCCYALLTDCSKPLESCTASLARLSALRFLDCWWTELHGAAFEPAESLRVLDLSECFIHKLPDSIARLKQLRYLNAPRIRDRMVPECITKHSNLRYLSLRRSFAIRALPKSIGEMESLVHLDLSGCMGIEELPESFGDLKSLEHLDFSNCKNVTGVSHYLARLTKLQHLNLSNCKNIGDLPRALGSLTELQYLNLSDSSYLWGNKLAKAEFLGSFTKLKYLNLFSSNAAHYIRLPEALGSITELEYLNLSRHFTMGKLPASFVALNGLTKLQYLDLYACSGFNAMEGLQEVFGNLSELCHLNLGCCIAMIPSSHPDEIDGLLGQICTLTNLEYLNLSENDNIYSIPETLANLRKLHTLDLSWCGNMQRLPASLSELDSLKFLYTMECWTLDRSTPPQYNKRDGEFSSNPFQLEYKMPAQLKIRRLENMQSSKEAQTIDLMWKTDIKLLTLKWTTGAKRFVDDAEVLRELEPPYSISEFHLEGYNGASFPPWVMSIGASLPGLTSIEMSDLPSCNNLPPLGQLPNLEWLSIRRMDSIKKIDADLYGGAKAFPRLEYFCIHDMICLEEWNTAYSSDEDGCESVFPCLRSVEIRHCPRLSLKPCLPLSIAKLQVHNSDEVMLSSLEKQGHAGASTARCSLQVECCVVPLYRWSLLCHLPCLEHLTIKNCSDLTCSSPDFLRDLTSLQTLTVEFCKSIASLPESLGDLTSLTKLEVRDCMGIRTLPDSIQQLTGLQCLEISGCTELVRWCESEENKMKLAHIKTKPPYSPNTNCRSDVIWDGKKRIMVGRGSAVVTGKNDPPSAPPARLTPGGAQYDSGHGQGYDPGFDPDFNPGYGGHGGGYGGGSRGHHGGHRGGYCGGRRQRCRGRGRGSGRGYHGHGNYYGHNGSNYYGHGNGGNHRSFNGGHGWQEKVPDGAGFACVGQSKGAGAQHRGTGYQPVPKVDEQKMEQGRKESTMNGTTTAGKNPSASSLVTEQTSASVGGCAPA</sequence>
<evidence type="ECO:0000256" key="8">
    <source>
        <dbReference type="ARBA" id="ARBA00022821"/>
    </source>
</evidence>
<evidence type="ECO:0000256" key="10">
    <source>
        <dbReference type="ARBA" id="ARBA00022989"/>
    </source>
</evidence>
<dbReference type="EMBL" id="OZ075115">
    <property type="protein sequence ID" value="CAL5067350.1"/>
    <property type="molecule type" value="Genomic_DNA"/>
</dbReference>
<dbReference type="Pfam" id="PF23559">
    <property type="entry name" value="WHD_DRP"/>
    <property type="match status" value="1"/>
</dbReference>
<keyword evidence="3" id="KW-0808">Transferase</keyword>
<feature type="binding site" evidence="12">
    <location>
        <position position="47"/>
    </location>
    <ligand>
        <name>ATP</name>
        <dbReference type="ChEBI" id="CHEBI:30616"/>
    </ligand>
</feature>
<keyword evidence="2" id="KW-0433">Leucine-rich repeat</keyword>
<dbReference type="Pfam" id="PF00069">
    <property type="entry name" value="Pkinase"/>
    <property type="match status" value="1"/>
</dbReference>
<evidence type="ECO:0000259" key="14">
    <source>
        <dbReference type="PROSITE" id="PS50011"/>
    </source>
</evidence>
<dbReference type="Gene3D" id="3.40.50.300">
    <property type="entry name" value="P-loop containing nucleotide triphosphate hydrolases"/>
    <property type="match status" value="1"/>
</dbReference>
<dbReference type="InterPro" id="IPR027417">
    <property type="entry name" value="P-loop_NTPase"/>
</dbReference>
<dbReference type="SUPFAM" id="SSF56112">
    <property type="entry name" value="Protein kinase-like (PK-like)"/>
    <property type="match status" value="1"/>
</dbReference>
<feature type="region of interest" description="Disordered" evidence="13">
    <location>
        <begin position="1519"/>
        <end position="1605"/>
    </location>
</feature>
<dbReference type="Proteomes" id="UP001497457">
    <property type="component" value="Chromosome 5rd"/>
</dbReference>
<proteinExistence type="predicted"/>
<reference evidence="16" key="1">
    <citation type="submission" date="2024-06" db="EMBL/GenBank/DDBJ databases">
        <authorList>
            <person name="Ryan C."/>
        </authorList>
    </citation>
    <scope>NUCLEOTIDE SEQUENCE [LARGE SCALE GENOMIC DNA]</scope>
</reference>
<feature type="domain" description="Protein kinase" evidence="14">
    <location>
        <begin position="19"/>
        <end position="310"/>
    </location>
</feature>
<keyword evidence="5" id="KW-0677">Repeat</keyword>
<name>A0ABC9F305_9POAL</name>
<dbReference type="GO" id="GO:0005886">
    <property type="term" value="C:plasma membrane"/>
    <property type="evidence" value="ECO:0007669"/>
    <property type="project" value="UniProtKB-SubCell"/>
</dbReference>
<dbReference type="InterPro" id="IPR008271">
    <property type="entry name" value="Ser/Thr_kinase_AS"/>
</dbReference>
<evidence type="ECO:0000256" key="9">
    <source>
        <dbReference type="ARBA" id="ARBA00022840"/>
    </source>
</evidence>
<accession>A0ABC9F305</accession>
<dbReference type="Pfam" id="PF00560">
    <property type="entry name" value="LRR_1"/>
    <property type="match status" value="1"/>
</dbReference>
<feature type="compositionally biased region" description="Gly residues" evidence="13">
    <location>
        <begin position="1561"/>
        <end position="1573"/>
    </location>
</feature>
<dbReference type="Pfam" id="PF25019">
    <property type="entry name" value="LRR_R13L1-DRL21"/>
    <property type="match status" value="1"/>
</dbReference>
<dbReference type="InterPro" id="IPR006553">
    <property type="entry name" value="Leu-rich_rpt_Cys-con_subtyp"/>
</dbReference>
<dbReference type="InterPro" id="IPR032675">
    <property type="entry name" value="LRR_dom_sf"/>
</dbReference>
<keyword evidence="10" id="KW-1133">Transmembrane helix</keyword>
<keyword evidence="7" id="KW-0418">Kinase</keyword>
<keyword evidence="11" id="KW-0472">Membrane</keyword>
<protein>
    <recommendedName>
        <fullName evidence="14">Protein kinase domain-containing protein</fullName>
    </recommendedName>
</protein>
<dbReference type="SMART" id="SM00367">
    <property type="entry name" value="LRR_CC"/>
    <property type="match status" value="5"/>
</dbReference>
<dbReference type="PROSITE" id="PS00107">
    <property type="entry name" value="PROTEIN_KINASE_ATP"/>
    <property type="match status" value="1"/>
</dbReference>
<reference evidence="15 16" key="2">
    <citation type="submission" date="2024-10" db="EMBL/GenBank/DDBJ databases">
        <authorList>
            <person name="Ryan C."/>
        </authorList>
    </citation>
    <scope>NUCLEOTIDE SEQUENCE [LARGE SCALE GENOMIC DNA]</scope>
</reference>
<dbReference type="SMART" id="SM00220">
    <property type="entry name" value="S_TKc"/>
    <property type="match status" value="1"/>
</dbReference>
<dbReference type="GO" id="GO:0016301">
    <property type="term" value="F:kinase activity"/>
    <property type="evidence" value="ECO:0007669"/>
    <property type="project" value="UniProtKB-KW"/>
</dbReference>
<evidence type="ECO:0000256" key="13">
    <source>
        <dbReference type="SAM" id="MobiDB-lite"/>
    </source>
</evidence>
<evidence type="ECO:0000313" key="16">
    <source>
        <dbReference type="Proteomes" id="UP001497457"/>
    </source>
</evidence>
<feature type="compositionally biased region" description="Polar residues" evidence="13">
    <location>
        <begin position="1682"/>
        <end position="1706"/>
    </location>
</feature>
<evidence type="ECO:0000256" key="2">
    <source>
        <dbReference type="ARBA" id="ARBA00022614"/>
    </source>
</evidence>
<dbReference type="InterPro" id="IPR011009">
    <property type="entry name" value="Kinase-like_dom_sf"/>
</dbReference>
<keyword evidence="4" id="KW-0812">Transmembrane</keyword>
<dbReference type="SUPFAM" id="SSF52058">
    <property type="entry name" value="L domain-like"/>
    <property type="match status" value="1"/>
</dbReference>
<keyword evidence="16" id="KW-1185">Reference proteome</keyword>
<dbReference type="InterPro" id="IPR042197">
    <property type="entry name" value="Apaf_helical"/>
</dbReference>
<dbReference type="InterPro" id="IPR055414">
    <property type="entry name" value="LRR_R13L4/SHOC2-like"/>
</dbReference>
<organism evidence="15 16">
    <name type="scientific">Urochloa decumbens</name>
    <dbReference type="NCBI Taxonomy" id="240449"/>
    <lineage>
        <taxon>Eukaryota</taxon>
        <taxon>Viridiplantae</taxon>
        <taxon>Streptophyta</taxon>
        <taxon>Embryophyta</taxon>
        <taxon>Tracheophyta</taxon>
        <taxon>Spermatophyta</taxon>
        <taxon>Magnoliopsida</taxon>
        <taxon>Liliopsida</taxon>
        <taxon>Poales</taxon>
        <taxon>Poaceae</taxon>
        <taxon>PACMAD clade</taxon>
        <taxon>Panicoideae</taxon>
        <taxon>Panicodae</taxon>
        <taxon>Paniceae</taxon>
        <taxon>Melinidinae</taxon>
        <taxon>Urochloa</taxon>
    </lineage>
</organism>
<keyword evidence="8" id="KW-0611">Plant defense</keyword>
<evidence type="ECO:0000256" key="3">
    <source>
        <dbReference type="ARBA" id="ARBA00022679"/>
    </source>
</evidence>
<dbReference type="SUPFAM" id="SSF52047">
    <property type="entry name" value="RNI-like"/>
    <property type="match status" value="1"/>
</dbReference>
<dbReference type="Gene3D" id="3.80.10.10">
    <property type="entry name" value="Ribonuclease Inhibitor"/>
    <property type="match status" value="4"/>
</dbReference>
<dbReference type="PROSITE" id="PS51450">
    <property type="entry name" value="LRR"/>
    <property type="match status" value="1"/>
</dbReference>
<evidence type="ECO:0000256" key="1">
    <source>
        <dbReference type="ARBA" id="ARBA00004162"/>
    </source>
</evidence>
<dbReference type="InterPro" id="IPR001611">
    <property type="entry name" value="Leu-rich_rpt"/>
</dbReference>
<dbReference type="InterPro" id="IPR017441">
    <property type="entry name" value="Protein_kinase_ATP_BS"/>
</dbReference>
<dbReference type="Gene3D" id="1.10.8.430">
    <property type="entry name" value="Helical domain of apoptotic protease-activating factors"/>
    <property type="match status" value="1"/>
</dbReference>
<comment type="subcellular location">
    <subcellularLocation>
        <location evidence="1">Cell membrane</location>
        <topology evidence="1">Single-pass membrane protein</topology>
    </subcellularLocation>
</comment>
<feature type="compositionally biased region" description="Basic and acidic residues" evidence="13">
    <location>
        <begin position="1668"/>
        <end position="1681"/>
    </location>
</feature>
<dbReference type="InterPro" id="IPR058922">
    <property type="entry name" value="WHD_DRP"/>
</dbReference>
<dbReference type="InterPro" id="IPR056789">
    <property type="entry name" value="LRR_R13L1-DRL21"/>
</dbReference>
<dbReference type="PANTHER" id="PTHR36766">
    <property type="entry name" value="PLANT BROAD-SPECTRUM MILDEW RESISTANCE PROTEIN RPW8"/>
    <property type="match status" value="1"/>
</dbReference>
<gene>
    <name evidence="15" type="ORF">URODEC1_LOCUS100946</name>
</gene>
<dbReference type="GO" id="GO:0005524">
    <property type="term" value="F:ATP binding"/>
    <property type="evidence" value="ECO:0007669"/>
    <property type="project" value="UniProtKB-UniRule"/>
</dbReference>
<evidence type="ECO:0000256" key="12">
    <source>
        <dbReference type="PROSITE-ProRule" id="PRU10141"/>
    </source>
</evidence>
<dbReference type="InterPro" id="IPR036388">
    <property type="entry name" value="WH-like_DNA-bd_sf"/>
</dbReference>
<dbReference type="PROSITE" id="PS50011">
    <property type="entry name" value="PROTEIN_KINASE_DOM"/>
    <property type="match status" value="1"/>
</dbReference>
<evidence type="ECO:0000256" key="6">
    <source>
        <dbReference type="ARBA" id="ARBA00022741"/>
    </source>
</evidence>
<dbReference type="InterPro" id="IPR002182">
    <property type="entry name" value="NB-ARC"/>
</dbReference>
<dbReference type="GO" id="GO:0006952">
    <property type="term" value="P:defense response"/>
    <property type="evidence" value="ECO:0007669"/>
    <property type="project" value="UniProtKB-KW"/>
</dbReference>
<dbReference type="PANTHER" id="PTHR36766:SF73">
    <property type="entry name" value="NB-ARC DOMAIN-CONTAINING PROTEIN"/>
    <property type="match status" value="1"/>
</dbReference>
<evidence type="ECO:0000256" key="11">
    <source>
        <dbReference type="ARBA" id="ARBA00023136"/>
    </source>
</evidence>
<keyword evidence="9 12" id="KW-0067">ATP-binding</keyword>
<dbReference type="Gene3D" id="1.10.510.10">
    <property type="entry name" value="Transferase(Phosphotransferase) domain 1"/>
    <property type="match status" value="1"/>
</dbReference>
<evidence type="ECO:0000256" key="4">
    <source>
        <dbReference type="ARBA" id="ARBA00022692"/>
    </source>
</evidence>
<feature type="compositionally biased region" description="Basic residues" evidence="13">
    <location>
        <begin position="1588"/>
        <end position="1598"/>
    </location>
</feature>
<keyword evidence="6 12" id="KW-0547">Nucleotide-binding</keyword>
<dbReference type="FunFam" id="1.10.510.10:FF:000870">
    <property type="entry name" value="OSJNBa0016N04.16-like protein"/>
    <property type="match status" value="1"/>
</dbReference>
<dbReference type="Pfam" id="PF23598">
    <property type="entry name" value="LRR_14"/>
    <property type="match status" value="1"/>
</dbReference>
<dbReference type="PRINTS" id="PR00364">
    <property type="entry name" value="DISEASERSIST"/>
</dbReference>
<dbReference type="SUPFAM" id="SSF52540">
    <property type="entry name" value="P-loop containing nucleoside triphosphate hydrolases"/>
    <property type="match status" value="1"/>
</dbReference>
<feature type="region of interest" description="Disordered" evidence="13">
    <location>
        <begin position="1650"/>
        <end position="1713"/>
    </location>
</feature>
<dbReference type="InterPro" id="IPR000719">
    <property type="entry name" value="Prot_kinase_dom"/>
</dbReference>
<dbReference type="Pfam" id="PF00931">
    <property type="entry name" value="NB-ARC"/>
    <property type="match status" value="1"/>
</dbReference>
<dbReference type="Gene3D" id="1.10.10.10">
    <property type="entry name" value="Winged helix-like DNA-binding domain superfamily/Winged helix DNA-binding domain"/>
    <property type="match status" value="1"/>
</dbReference>
<evidence type="ECO:0000313" key="15">
    <source>
        <dbReference type="EMBL" id="CAL5067350.1"/>
    </source>
</evidence>